<evidence type="ECO:0000313" key="2">
    <source>
        <dbReference type="Proteomes" id="UP001497482"/>
    </source>
</evidence>
<dbReference type="AlphaFoldDB" id="A0AAV2L696"/>
<protein>
    <submittedName>
        <fullName evidence="1">Uncharacterized protein</fullName>
    </submittedName>
</protein>
<accession>A0AAV2L696</accession>
<name>A0AAV2L696_KNICA</name>
<reference evidence="1 2" key="1">
    <citation type="submission" date="2024-04" db="EMBL/GenBank/DDBJ databases">
        <authorList>
            <person name="Waldvogel A.-M."/>
            <person name="Schoenle A."/>
        </authorList>
    </citation>
    <scope>NUCLEOTIDE SEQUENCE [LARGE SCALE GENOMIC DNA]</scope>
</reference>
<sequence>MESDASSSPLLFLPSPLPPLSSLSTLSPLFSCCIRPRTPRWELSLGCHASIFTEEAAHNACVGVRVRFFLDALRDWGGGPIVRCGLRRTHAANVAYMHWIYAWSVSCRVGSTLLREDALLPCPSAWLSDIFKRKAASVAMTGGCDIDSY</sequence>
<organism evidence="1 2">
    <name type="scientific">Knipowitschia caucasica</name>
    <name type="common">Caucasian dwarf goby</name>
    <name type="synonym">Pomatoschistus caucasicus</name>
    <dbReference type="NCBI Taxonomy" id="637954"/>
    <lineage>
        <taxon>Eukaryota</taxon>
        <taxon>Metazoa</taxon>
        <taxon>Chordata</taxon>
        <taxon>Craniata</taxon>
        <taxon>Vertebrata</taxon>
        <taxon>Euteleostomi</taxon>
        <taxon>Actinopterygii</taxon>
        <taxon>Neopterygii</taxon>
        <taxon>Teleostei</taxon>
        <taxon>Neoteleostei</taxon>
        <taxon>Acanthomorphata</taxon>
        <taxon>Gobiaria</taxon>
        <taxon>Gobiiformes</taxon>
        <taxon>Gobioidei</taxon>
        <taxon>Gobiidae</taxon>
        <taxon>Gobiinae</taxon>
        <taxon>Knipowitschia</taxon>
    </lineage>
</organism>
<evidence type="ECO:0000313" key="1">
    <source>
        <dbReference type="EMBL" id="CAL1595954.1"/>
    </source>
</evidence>
<dbReference type="EMBL" id="OZ035842">
    <property type="protein sequence ID" value="CAL1595954.1"/>
    <property type="molecule type" value="Genomic_DNA"/>
</dbReference>
<dbReference type="Proteomes" id="UP001497482">
    <property type="component" value="Chromosome 20"/>
</dbReference>
<proteinExistence type="predicted"/>
<gene>
    <name evidence="1" type="ORF">KC01_LOCUS24678</name>
</gene>
<keyword evidence="2" id="KW-1185">Reference proteome</keyword>